<dbReference type="Proteomes" id="UP000012015">
    <property type="component" value="Unassembled WGS sequence"/>
</dbReference>
<feature type="compositionally biased region" description="Low complexity" evidence="1">
    <location>
        <begin position="114"/>
        <end position="124"/>
    </location>
</feature>
<feature type="region of interest" description="Disordered" evidence="1">
    <location>
        <begin position="77"/>
        <end position="132"/>
    </location>
</feature>
<evidence type="ECO:0000256" key="1">
    <source>
        <dbReference type="SAM" id="MobiDB-lite"/>
    </source>
</evidence>
<dbReference type="EMBL" id="AOCK01000006">
    <property type="protein sequence ID" value="EMQ98262.1"/>
    <property type="molecule type" value="Genomic_DNA"/>
</dbReference>
<protein>
    <submittedName>
        <fullName evidence="2">Uncharacterized protein</fullName>
    </submittedName>
</protein>
<reference evidence="2 3" key="1">
    <citation type="journal article" date="2013" name="Genome Announc.">
        <title>Draft Genome Sequence of Arthrobacter gangotriensis Strain Lz1yT, Isolated from a Penguin Rookery Soil Sample Collected in Antarctica, near the Indian Station Dakshin Gangotri.</title>
        <authorList>
            <person name="Shivaji S."/>
            <person name="Ara S."/>
            <person name="Bandi S."/>
            <person name="Singh A."/>
            <person name="Kumar Pinnaka A."/>
        </authorList>
    </citation>
    <scope>NUCLEOTIDE SEQUENCE [LARGE SCALE GENOMIC DNA]</scope>
    <source>
        <strain evidence="2 3">Lz1y</strain>
    </source>
</reference>
<evidence type="ECO:0000313" key="2">
    <source>
        <dbReference type="EMBL" id="EMQ98262.1"/>
    </source>
</evidence>
<gene>
    <name evidence="2" type="ORF">ADIAG_02278</name>
</gene>
<proteinExistence type="predicted"/>
<keyword evidence="3" id="KW-1185">Reference proteome</keyword>
<comment type="caution">
    <text evidence="2">The sequence shown here is derived from an EMBL/GenBank/DDBJ whole genome shotgun (WGS) entry which is preliminary data.</text>
</comment>
<name>M7MPJ5_9MICC</name>
<dbReference type="STRING" id="1276920.ADIAG_02278"/>
<evidence type="ECO:0000313" key="3">
    <source>
        <dbReference type="Proteomes" id="UP000012015"/>
    </source>
</evidence>
<feature type="region of interest" description="Disordered" evidence="1">
    <location>
        <begin position="180"/>
        <end position="202"/>
    </location>
</feature>
<feature type="compositionally biased region" description="Basic residues" evidence="1">
    <location>
        <begin position="100"/>
        <end position="113"/>
    </location>
</feature>
<dbReference type="AlphaFoldDB" id="M7MPJ5"/>
<sequence length="202" mass="21958">MHLLDRRRRSPILDTDPHCFPDAQVRREKYEMVRSLVPRPVSGSAAGPTVGSFPLRQEQNPVDPRVHFATLRGMVRRSASVDGPERTGSTPVLAGLRPAPPHRARAQSRRRRSPGTPTGPETTGNKAGFDVKCSSRRHRMGAGPLRRALLAGAQGHNPQETGSCDSFANDHTGALAGAEIELTQRETVEPVRVMPAKEVSTP</sequence>
<accession>M7MPJ5</accession>
<organism evidence="2 3">
    <name type="scientific">Paeniglutamicibacter gangotriensis Lz1y</name>
    <dbReference type="NCBI Taxonomy" id="1276920"/>
    <lineage>
        <taxon>Bacteria</taxon>
        <taxon>Bacillati</taxon>
        <taxon>Actinomycetota</taxon>
        <taxon>Actinomycetes</taxon>
        <taxon>Micrococcales</taxon>
        <taxon>Micrococcaceae</taxon>
        <taxon>Paeniglutamicibacter</taxon>
    </lineage>
</organism>